<dbReference type="EMBL" id="FQUP01000001">
    <property type="protein sequence ID" value="SHE94063.1"/>
    <property type="molecule type" value="Genomic_DNA"/>
</dbReference>
<dbReference type="Proteomes" id="UP000184485">
    <property type="component" value="Unassembled WGS sequence"/>
</dbReference>
<keyword evidence="4" id="KW-1185">Reference proteome</keyword>
<keyword evidence="2" id="KW-0808">Transferase</keyword>
<dbReference type="NCBIfam" id="TIGR00696">
    <property type="entry name" value="wecG_tagA_cpsF"/>
    <property type="match status" value="1"/>
</dbReference>
<dbReference type="InterPro" id="IPR004629">
    <property type="entry name" value="WecG_TagA_CpsF"/>
</dbReference>
<evidence type="ECO:0000313" key="4">
    <source>
        <dbReference type="Proteomes" id="UP000184485"/>
    </source>
</evidence>
<evidence type="ECO:0000256" key="2">
    <source>
        <dbReference type="ARBA" id="ARBA00022679"/>
    </source>
</evidence>
<accession>A0A1M4XLF3</accession>
<evidence type="ECO:0000313" key="3">
    <source>
        <dbReference type="EMBL" id="SHE94063.1"/>
    </source>
</evidence>
<dbReference type="Pfam" id="PF03808">
    <property type="entry name" value="Glyco_tran_WecG"/>
    <property type="match status" value="1"/>
</dbReference>
<keyword evidence="1" id="KW-0328">Glycosyltransferase</keyword>
<name>A0A1M4XLF3_9HYPH</name>
<dbReference type="CDD" id="cd06533">
    <property type="entry name" value="Glyco_transf_WecG_TagA"/>
    <property type="match status" value="1"/>
</dbReference>
<dbReference type="STRING" id="1122133.SAMN02745157_1279"/>
<dbReference type="PANTHER" id="PTHR34136">
    <property type="match status" value="1"/>
</dbReference>
<dbReference type="PANTHER" id="PTHR34136:SF1">
    <property type="entry name" value="UDP-N-ACETYL-D-MANNOSAMINURONIC ACID TRANSFERASE"/>
    <property type="match status" value="1"/>
</dbReference>
<evidence type="ECO:0000256" key="1">
    <source>
        <dbReference type="ARBA" id="ARBA00022676"/>
    </source>
</evidence>
<dbReference type="GO" id="GO:0016758">
    <property type="term" value="F:hexosyltransferase activity"/>
    <property type="evidence" value="ECO:0007669"/>
    <property type="project" value="TreeGrafter"/>
</dbReference>
<dbReference type="AlphaFoldDB" id="A0A1M4XLF3"/>
<dbReference type="OrthoDB" id="9771846at2"/>
<gene>
    <name evidence="3" type="ORF">SAMN02745157_1279</name>
</gene>
<organism evidence="3 4">
    <name type="scientific">Kaistia soli DSM 19436</name>
    <dbReference type="NCBI Taxonomy" id="1122133"/>
    <lineage>
        <taxon>Bacteria</taxon>
        <taxon>Pseudomonadati</taxon>
        <taxon>Pseudomonadota</taxon>
        <taxon>Alphaproteobacteria</taxon>
        <taxon>Hyphomicrobiales</taxon>
        <taxon>Kaistiaceae</taxon>
        <taxon>Kaistia</taxon>
    </lineage>
</organism>
<proteinExistence type="predicted"/>
<reference evidence="3 4" key="1">
    <citation type="submission" date="2016-11" db="EMBL/GenBank/DDBJ databases">
        <authorList>
            <person name="Jaros S."/>
            <person name="Januszkiewicz K."/>
            <person name="Wedrychowicz H."/>
        </authorList>
    </citation>
    <scope>NUCLEOTIDE SEQUENCE [LARGE SCALE GENOMIC DNA]</scope>
    <source>
        <strain evidence="3 4">DSM 19436</strain>
    </source>
</reference>
<sequence>MSYDGPDRRWVPRFLRVGGVHIPYASREKVLQTIDRSFHDRSQIRVAFCNAHTMVSALRSQGYIDTLSHFLVLNDGVGLDLASSLFMGHGFEDNLNGTDLVPEILEKASAPVSIYMLGAKQHVVEEAGRQLAARFPRHRIVGMHHGYLKREDEAGVVAKINASGADLLLVAMGNPRQEQFIDRNAADLSPRVLIGVGALFDFISGTVPRAPQWMRMLRLEWLFRLMIEPRRLGWRYTGGLAIFLVEIMRLRVARMWAKPEDLEREEQNLPKRLRPEN</sequence>
<protein>
    <submittedName>
        <fullName evidence="3">Polymer biosynthesis protein, WecB/TagA/CpsF family</fullName>
    </submittedName>
</protein>